<dbReference type="OrthoDB" id="29657at2759"/>
<reference evidence="2 3" key="2">
    <citation type="submission" date="2018-11" db="EMBL/GenBank/DDBJ databases">
        <authorList>
            <consortium name="Pathogen Informatics"/>
        </authorList>
    </citation>
    <scope>NUCLEOTIDE SEQUENCE [LARGE SCALE GENOMIC DNA]</scope>
</reference>
<name>A0A183E8V1_9BILA</name>
<evidence type="ECO:0000256" key="1">
    <source>
        <dbReference type="SAM" id="MobiDB-lite"/>
    </source>
</evidence>
<gene>
    <name evidence="2" type="ORF">GPUH_LOCUS17392</name>
</gene>
<evidence type="ECO:0000313" key="4">
    <source>
        <dbReference type="WBParaSite" id="GPUH_0001741401-mRNA-1"/>
    </source>
</evidence>
<feature type="region of interest" description="Disordered" evidence="1">
    <location>
        <begin position="45"/>
        <end position="70"/>
    </location>
</feature>
<reference evidence="4" key="1">
    <citation type="submission" date="2016-06" db="UniProtKB">
        <authorList>
            <consortium name="WormBaseParasite"/>
        </authorList>
    </citation>
    <scope>IDENTIFICATION</scope>
</reference>
<dbReference type="Proteomes" id="UP000271098">
    <property type="component" value="Unassembled WGS sequence"/>
</dbReference>
<protein>
    <submittedName>
        <fullName evidence="2 4">Uncharacterized protein</fullName>
    </submittedName>
</protein>
<evidence type="ECO:0000313" key="2">
    <source>
        <dbReference type="EMBL" id="VDN29714.1"/>
    </source>
</evidence>
<dbReference type="AlphaFoldDB" id="A0A183E8V1"/>
<keyword evidence="3" id="KW-1185">Reference proteome</keyword>
<accession>A0A183E8V1</accession>
<evidence type="ECO:0000313" key="3">
    <source>
        <dbReference type="Proteomes" id="UP000271098"/>
    </source>
</evidence>
<proteinExistence type="predicted"/>
<organism evidence="4">
    <name type="scientific">Gongylonema pulchrum</name>
    <dbReference type="NCBI Taxonomy" id="637853"/>
    <lineage>
        <taxon>Eukaryota</taxon>
        <taxon>Metazoa</taxon>
        <taxon>Ecdysozoa</taxon>
        <taxon>Nematoda</taxon>
        <taxon>Chromadorea</taxon>
        <taxon>Rhabditida</taxon>
        <taxon>Spirurina</taxon>
        <taxon>Spiruromorpha</taxon>
        <taxon>Spiruroidea</taxon>
        <taxon>Gongylonematidae</taxon>
        <taxon>Gongylonema</taxon>
    </lineage>
</organism>
<dbReference type="EMBL" id="UYRT01085115">
    <property type="protein sequence ID" value="VDN29714.1"/>
    <property type="molecule type" value="Genomic_DNA"/>
</dbReference>
<sequence>MFLDIHILRLQGVIGFTLSRGKAVIEGVRARPHVCQLSQLDQETIEPASLEAPPGDSSEPAAKGTPTDTSLLGKLQNMLFPASVTGAPYKDYIPLNFVGGQYSTS</sequence>
<dbReference type="WBParaSite" id="GPUH_0001741401-mRNA-1">
    <property type="protein sequence ID" value="GPUH_0001741401-mRNA-1"/>
    <property type="gene ID" value="GPUH_0001741401"/>
</dbReference>